<keyword evidence="1" id="KW-0732">Signal</keyword>
<evidence type="ECO:0000313" key="2">
    <source>
        <dbReference type="EMBL" id="CAF9923065.1"/>
    </source>
</evidence>
<dbReference type="EMBL" id="CAJPDQ010000019">
    <property type="protein sequence ID" value="CAF9923065.1"/>
    <property type="molecule type" value="Genomic_DNA"/>
</dbReference>
<dbReference type="SUPFAM" id="SSF49870">
    <property type="entry name" value="Osmotin, thaumatin-like protein"/>
    <property type="match status" value="1"/>
</dbReference>
<dbReference type="PANTHER" id="PTHR36195:SF4">
    <property type="entry name" value="DOMAIN PROTEIN, PUTATIVE (AFU_ORTHOLOGUE AFUA_5G01990)-RELATED"/>
    <property type="match status" value="1"/>
</dbReference>
<dbReference type="OrthoDB" id="5144514at2759"/>
<gene>
    <name evidence="2" type="ORF">GOMPHAMPRED_002726</name>
</gene>
<keyword evidence="3" id="KW-1185">Reference proteome</keyword>
<dbReference type="AlphaFoldDB" id="A0A8H3IJD3"/>
<evidence type="ECO:0000256" key="1">
    <source>
        <dbReference type="SAM" id="SignalP"/>
    </source>
</evidence>
<dbReference type="Pfam" id="PF04681">
    <property type="entry name" value="Bys1"/>
    <property type="match status" value="1"/>
</dbReference>
<accession>A0A8H3IJD3</accession>
<feature type="signal peptide" evidence="1">
    <location>
        <begin position="1"/>
        <end position="17"/>
    </location>
</feature>
<comment type="caution">
    <text evidence="2">The sequence shown here is derived from an EMBL/GenBank/DDBJ whole genome shotgun (WGS) entry which is preliminary data.</text>
</comment>
<proteinExistence type="predicted"/>
<name>A0A8H3IJD3_9LECA</name>
<dbReference type="PANTHER" id="PTHR36195">
    <property type="entry name" value="DOMAIN PROTEIN, PUTATIVE (AFU_ORTHOLOGUE AFUA_5G01990)-RELATED-RELATED"/>
    <property type="match status" value="1"/>
</dbReference>
<reference evidence="2" key="1">
    <citation type="submission" date="2021-03" db="EMBL/GenBank/DDBJ databases">
        <authorList>
            <person name="Tagirdzhanova G."/>
        </authorList>
    </citation>
    <scope>NUCLEOTIDE SEQUENCE</scope>
</reference>
<feature type="chain" id="PRO_5034447070" evidence="1">
    <location>
        <begin position="18"/>
        <end position="187"/>
    </location>
</feature>
<dbReference type="Proteomes" id="UP000664169">
    <property type="component" value="Unassembled WGS sequence"/>
</dbReference>
<protein>
    <submittedName>
        <fullName evidence="2">Uncharacterized protein</fullName>
    </submittedName>
</protein>
<sequence>MLSSTWYSMLLVGSAAGVPLSTQNLQETIVTGCAATPDSQSSMGEAVVVNSCKFNVYVQSVAGTDIDSIVTLKPGDDYSEEYRTGPSGAGVAIKITENIADWSAPMLLEYTPNSGLDMVFYDMSVSVGGNEQGTGGIGDVYELVPSLLDPAVGCVSVNYTDSYTHLGEDDAATKSCPLSTTITLTLC</sequence>
<evidence type="ECO:0000313" key="3">
    <source>
        <dbReference type="Proteomes" id="UP000664169"/>
    </source>
</evidence>
<dbReference type="InterPro" id="IPR006771">
    <property type="entry name" value="CetA-like"/>
</dbReference>
<organism evidence="2 3">
    <name type="scientific">Gomphillus americanus</name>
    <dbReference type="NCBI Taxonomy" id="1940652"/>
    <lineage>
        <taxon>Eukaryota</taxon>
        <taxon>Fungi</taxon>
        <taxon>Dikarya</taxon>
        <taxon>Ascomycota</taxon>
        <taxon>Pezizomycotina</taxon>
        <taxon>Lecanoromycetes</taxon>
        <taxon>OSLEUM clade</taxon>
        <taxon>Ostropomycetidae</taxon>
        <taxon>Ostropales</taxon>
        <taxon>Graphidaceae</taxon>
        <taxon>Gomphilloideae</taxon>
        <taxon>Gomphillus</taxon>
    </lineage>
</organism>
<dbReference type="InterPro" id="IPR037176">
    <property type="entry name" value="Osmotin/thaumatin-like_sf"/>
</dbReference>